<proteinExistence type="predicted"/>
<sequence>MGGNGEGIYKYGLILAAAYIAANTFARDVSLASMFGLVSKSAFTSGLSSLGGLVEKLGENLLSMGSSLRNVRLQLKDVDERLSEKVEDVGDKVDEVKKTADLNSEKLDGVDGKVTYVQKGVQLLCTVVAEGLGRNIEAIDGRGGLKIEYDGREGEGEGGGCWGRDGEFMTLLKLMGGGEDVRGIVGEFCKMDEAAAV</sequence>
<reference evidence="1" key="1">
    <citation type="submission" date="2022-07" db="EMBL/GenBank/DDBJ databases">
        <title>Genome analysis of Parmales, a sister group of diatoms, reveals the evolutionary specialization of diatoms from phago-mixotrophs to photoautotrophs.</title>
        <authorList>
            <person name="Ban H."/>
            <person name="Sato S."/>
            <person name="Yoshikawa S."/>
            <person name="Kazumasa Y."/>
            <person name="Nakamura Y."/>
            <person name="Ichinomiya M."/>
            <person name="Saitoh K."/>
            <person name="Sato N."/>
            <person name="Blanc-Mathieu R."/>
            <person name="Endo H."/>
            <person name="Kuwata A."/>
            <person name="Ogata H."/>
        </authorList>
    </citation>
    <scope>NUCLEOTIDE SEQUENCE</scope>
</reference>
<gene>
    <name evidence="1" type="ORF">TrRE_jg8358</name>
</gene>
<protein>
    <submittedName>
        <fullName evidence="1">Uncharacterized protein</fullName>
    </submittedName>
</protein>
<dbReference type="Proteomes" id="UP001165082">
    <property type="component" value="Unassembled WGS sequence"/>
</dbReference>
<accession>A0A9W7KTM5</accession>
<organism evidence="1 2">
    <name type="scientific">Triparma retinervis</name>
    <dbReference type="NCBI Taxonomy" id="2557542"/>
    <lineage>
        <taxon>Eukaryota</taxon>
        <taxon>Sar</taxon>
        <taxon>Stramenopiles</taxon>
        <taxon>Ochrophyta</taxon>
        <taxon>Bolidophyceae</taxon>
        <taxon>Parmales</taxon>
        <taxon>Triparmaceae</taxon>
        <taxon>Triparma</taxon>
    </lineage>
</organism>
<comment type="caution">
    <text evidence="1">The sequence shown here is derived from an EMBL/GenBank/DDBJ whole genome shotgun (WGS) entry which is preliminary data.</text>
</comment>
<evidence type="ECO:0000313" key="1">
    <source>
        <dbReference type="EMBL" id="GMI11238.1"/>
    </source>
</evidence>
<dbReference type="EMBL" id="BRXZ01000413">
    <property type="protein sequence ID" value="GMI11238.1"/>
    <property type="molecule type" value="Genomic_DNA"/>
</dbReference>
<name>A0A9W7KTM5_9STRA</name>
<keyword evidence="2" id="KW-1185">Reference proteome</keyword>
<evidence type="ECO:0000313" key="2">
    <source>
        <dbReference type="Proteomes" id="UP001165082"/>
    </source>
</evidence>
<dbReference type="OrthoDB" id="10516942at2759"/>
<dbReference type="AlphaFoldDB" id="A0A9W7KTM5"/>